<organism evidence="1 2">
    <name type="scientific">Eumeta variegata</name>
    <name type="common">Bagworm moth</name>
    <name type="synonym">Eumeta japonica</name>
    <dbReference type="NCBI Taxonomy" id="151549"/>
    <lineage>
        <taxon>Eukaryota</taxon>
        <taxon>Metazoa</taxon>
        <taxon>Ecdysozoa</taxon>
        <taxon>Arthropoda</taxon>
        <taxon>Hexapoda</taxon>
        <taxon>Insecta</taxon>
        <taxon>Pterygota</taxon>
        <taxon>Neoptera</taxon>
        <taxon>Endopterygota</taxon>
        <taxon>Lepidoptera</taxon>
        <taxon>Glossata</taxon>
        <taxon>Ditrysia</taxon>
        <taxon>Tineoidea</taxon>
        <taxon>Psychidae</taxon>
        <taxon>Oiketicinae</taxon>
        <taxon>Eumeta</taxon>
    </lineage>
</organism>
<dbReference type="Proteomes" id="UP000299102">
    <property type="component" value="Unassembled WGS sequence"/>
</dbReference>
<evidence type="ECO:0000313" key="1">
    <source>
        <dbReference type="EMBL" id="GBP80071.1"/>
    </source>
</evidence>
<dbReference type="GO" id="GO:0003676">
    <property type="term" value="F:nucleic acid binding"/>
    <property type="evidence" value="ECO:0007669"/>
    <property type="project" value="InterPro"/>
</dbReference>
<dbReference type="InterPro" id="IPR052709">
    <property type="entry name" value="Transposase-MT_Hybrid"/>
</dbReference>
<evidence type="ECO:0008006" key="3">
    <source>
        <dbReference type="Google" id="ProtNLM"/>
    </source>
</evidence>
<dbReference type="PANTHER" id="PTHR46060:SF3">
    <property type="entry name" value="PROTEIN GVQW3"/>
    <property type="match status" value="1"/>
</dbReference>
<dbReference type="PANTHER" id="PTHR46060">
    <property type="entry name" value="MARINER MOS1 TRANSPOSASE-LIKE PROTEIN"/>
    <property type="match status" value="1"/>
</dbReference>
<keyword evidence="2" id="KW-1185">Reference proteome</keyword>
<dbReference type="EMBL" id="BGZK01001444">
    <property type="protein sequence ID" value="GBP80071.1"/>
    <property type="molecule type" value="Genomic_DNA"/>
</dbReference>
<evidence type="ECO:0000313" key="2">
    <source>
        <dbReference type="Proteomes" id="UP000299102"/>
    </source>
</evidence>
<dbReference type="Gene3D" id="3.30.420.10">
    <property type="entry name" value="Ribonuclease H-like superfamily/Ribonuclease H"/>
    <property type="match status" value="1"/>
</dbReference>
<comment type="caution">
    <text evidence="1">The sequence shown here is derived from an EMBL/GenBank/DDBJ whole genome shotgun (WGS) entry which is preliminary data.</text>
</comment>
<protein>
    <recommendedName>
        <fullName evidence="3">Mos1 transposase HTH domain-containing protein</fullName>
    </recommendedName>
</protein>
<dbReference type="InterPro" id="IPR036397">
    <property type="entry name" value="RNaseH_sf"/>
</dbReference>
<name>A0A4C1YU90_EUMVA</name>
<proteinExistence type="predicted"/>
<reference evidence="1 2" key="1">
    <citation type="journal article" date="2019" name="Commun. Biol.">
        <title>The bagworm genome reveals a unique fibroin gene that provides high tensile strength.</title>
        <authorList>
            <person name="Kono N."/>
            <person name="Nakamura H."/>
            <person name="Ohtoshi R."/>
            <person name="Tomita M."/>
            <person name="Numata K."/>
            <person name="Arakawa K."/>
        </authorList>
    </citation>
    <scope>NUCLEOTIDE SEQUENCE [LARGE SCALE GENOMIC DNA]</scope>
</reference>
<accession>A0A4C1YU90</accession>
<dbReference type="AlphaFoldDB" id="A0A4C1YU90"/>
<sequence length="208" mass="23221">MLLETEKIELLYLSFKNFTKESVNQDLQDTLGANASTCPTVLAWCVKLKRTKTSTNDHPRSDRPTTVVTEEMQKGVHDRISRWSYCYKRRGKLAKSVLFYKDNASARRSAVAMAAIRDVDFKIFDHVLYSLNFAHSDFYVFPKEYLKGQRFEDDETVQVATVQDSRAAQVSSGRCGKTDIAGGGGSVVECVAFGPRGAGFDPGRGQND</sequence>
<gene>
    <name evidence="1" type="ORF">EVAR_88401_1</name>
</gene>